<dbReference type="PROSITE" id="PS50125">
    <property type="entry name" value="GUANYLATE_CYCLASE_2"/>
    <property type="match status" value="1"/>
</dbReference>
<feature type="compositionally biased region" description="Polar residues" evidence="7">
    <location>
        <begin position="462"/>
        <end position="473"/>
    </location>
</feature>
<dbReference type="Gene3D" id="3.30.70.1230">
    <property type="entry name" value="Nucleotide cyclase"/>
    <property type="match status" value="1"/>
</dbReference>
<dbReference type="EMBL" id="BEGY01000008">
    <property type="protein sequence ID" value="GAX74598.1"/>
    <property type="molecule type" value="Genomic_DNA"/>
</dbReference>
<dbReference type="SMART" id="SM00044">
    <property type="entry name" value="CYCc"/>
    <property type="match status" value="1"/>
</dbReference>
<keyword evidence="5" id="KW-0472">Membrane</keyword>
<evidence type="ECO:0000256" key="4">
    <source>
        <dbReference type="ARBA" id="ARBA00022989"/>
    </source>
</evidence>
<evidence type="ECO:0000256" key="1">
    <source>
        <dbReference type="ARBA" id="ARBA00004370"/>
    </source>
</evidence>
<comment type="caution">
    <text evidence="9">The sequence shown here is derived from an EMBL/GenBank/DDBJ whole genome shotgun (WGS) entry which is preliminary data.</text>
</comment>
<feature type="region of interest" description="Disordered" evidence="7">
    <location>
        <begin position="147"/>
        <end position="174"/>
    </location>
</feature>
<feature type="region of interest" description="Disordered" evidence="7">
    <location>
        <begin position="462"/>
        <end position="497"/>
    </location>
</feature>
<dbReference type="PANTHER" id="PTHR11920:SF335">
    <property type="entry name" value="GUANYLATE CYCLASE"/>
    <property type="match status" value="1"/>
</dbReference>
<reference evidence="9 10" key="1">
    <citation type="submission" date="2017-08" db="EMBL/GenBank/DDBJ databases">
        <title>Acidophilic green algal genome provides insights into adaptation to an acidic environment.</title>
        <authorList>
            <person name="Hirooka S."/>
            <person name="Hirose Y."/>
            <person name="Kanesaki Y."/>
            <person name="Higuchi S."/>
            <person name="Fujiwara T."/>
            <person name="Onuma R."/>
            <person name="Era A."/>
            <person name="Ohbayashi R."/>
            <person name="Uzuka A."/>
            <person name="Nozaki H."/>
            <person name="Yoshikawa H."/>
            <person name="Miyagishima S.Y."/>
        </authorList>
    </citation>
    <scope>NUCLEOTIDE SEQUENCE [LARGE SCALE GENOMIC DNA]</scope>
    <source>
        <strain evidence="9 10">NIES-2499</strain>
    </source>
</reference>
<dbReference type="InterPro" id="IPR050401">
    <property type="entry name" value="Cyclic_nucleotide_synthase"/>
</dbReference>
<keyword evidence="6" id="KW-0456">Lyase</keyword>
<keyword evidence="4" id="KW-1133">Transmembrane helix</keyword>
<organism evidence="9 10">
    <name type="scientific">Chlamydomonas eustigma</name>
    <dbReference type="NCBI Taxonomy" id="1157962"/>
    <lineage>
        <taxon>Eukaryota</taxon>
        <taxon>Viridiplantae</taxon>
        <taxon>Chlorophyta</taxon>
        <taxon>core chlorophytes</taxon>
        <taxon>Chlorophyceae</taxon>
        <taxon>CS clade</taxon>
        <taxon>Chlamydomonadales</taxon>
        <taxon>Chlamydomonadaceae</taxon>
        <taxon>Chlamydomonas</taxon>
    </lineage>
</organism>
<evidence type="ECO:0000256" key="5">
    <source>
        <dbReference type="ARBA" id="ARBA00023136"/>
    </source>
</evidence>
<dbReference type="GO" id="GO:0005886">
    <property type="term" value="C:plasma membrane"/>
    <property type="evidence" value="ECO:0007669"/>
    <property type="project" value="TreeGrafter"/>
</dbReference>
<dbReference type="GO" id="GO:0035556">
    <property type="term" value="P:intracellular signal transduction"/>
    <property type="evidence" value="ECO:0007669"/>
    <property type="project" value="InterPro"/>
</dbReference>
<dbReference type="GO" id="GO:0004016">
    <property type="term" value="F:adenylate cyclase activity"/>
    <property type="evidence" value="ECO:0007669"/>
    <property type="project" value="TreeGrafter"/>
</dbReference>
<evidence type="ECO:0000256" key="7">
    <source>
        <dbReference type="SAM" id="MobiDB-lite"/>
    </source>
</evidence>
<dbReference type="GO" id="GO:0001653">
    <property type="term" value="F:peptide receptor activity"/>
    <property type="evidence" value="ECO:0007669"/>
    <property type="project" value="TreeGrafter"/>
</dbReference>
<dbReference type="SUPFAM" id="SSF55073">
    <property type="entry name" value="Nucleotide cyclase"/>
    <property type="match status" value="1"/>
</dbReference>
<dbReference type="GO" id="GO:0004383">
    <property type="term" value="F:guanylate cyclase activity"/>
    <property type="evidence" value="ECO:0007669"/>
    <property type="project" value="TreeGrafter"/>
</dbReference>
<gene>
    <name evidence="9" type="ORF">CEUSTIGMA_g2046.t1</name>
</gene>
<protein>
    <recommendedName>
        <fullName evidence="8">Guanylate cyclase domain-containing protein</fullName>
    </recommendedName>
</protein>
<feature type="region of interest" description="Disordered" evidence="7">
    <location>
        <begin position="275"/>
        <end position="349"/>
    </location>
</feature>
<sequence length="1413" mass="148935">MLSLLAARGSHNSDSDPNNAPSISPVHRRVTSPNEKPALKKQVLYDATTTVMKPLRGSAEDLNIASNRLATPDPHSKLDLTISEHREDPELLGNAHSKIVSGLNSMEGKTTVIKPSTRQLSHDADSSDLGSFLGSWQEVSGSVSRSYRETSLPAHNSQDPGPSSNTSSSPPVLQVRPPFIRGQLSFSSKHLVNSGASTIGLALPPHVASGPRLATTPLLGSADLIASTSQLSWFMSGPGSGGFHIGSTALGTQPSRAALLLGTVPTSMDLVTPTSGLSMLPEVPSTASPVSTRVTKLSSQRTSNLNLDTGGSAQSPTSNAGSPSPRQSRHLMTPSPSSQTIHRDKSSLVHSDSTILQGGESETVNELGSVGLNPDLTSGREALSGYEISAALPKNSVTLLDQEAAGKTESNGLIQVRAYDDNSAVLRLLSGPVKDLLNQASGCQHLEGQLPSGFAATDYQTGQLQGEGSSQDFAKTPQKGEGSSQDFAKTPQKGAGGWSFGDVDRTVDHGVNQDKLVGAVVEGGPSEGMHAPAGAWDVQGVMEGLEKEEEEEEVEEKTIRWHEVQAVPLCDPVTGKEAILLIQNDITARSVIESRMAALTESQLTMLENMFPRHVLEYVVGAASPDATLGDLAYQHEDVTILFMDIVGFTSMSKEVAPHMVMEFLNDLFSKFDELCDQYNVYKVETAGDCYIVAGALMELDEEGFMTLDFHGEAGHGAKNVVDFGQAMLRHARTINTPHNGLPTCVRVGIHTGSVVSGLIGTKLPKFSLFGDTMNTSSRMESTSKPGCIQISQATYSMLGQDQQALFLPSGGVEVKGKGLMATYLYTPSELDLELRPEDVSTLGLVTSALMSEAQADGAQVMDEELIQDLELSHDNYAGTSSRMVIADGMNKLPVPQQTWVPENRLDIVPEASIAPLPGMPVLTSGTALDLSNRKALAFSEASTQALESLPVSRAAGSELEYNLCKAPSASLSLDVSPRNIPAGAEEGKYHASVRKMPMVSEQVRLEEDIAAVEWINNEIPGQVLALPVSGRRGDDNVTPASSFVERNVGGRRMLSTRAMEIQQGNHSGSLTHTLGTPAGAVGYKLQPGTGSSSGRLVGSSTTGGSTPGPISFVEAEASFASTQKLIAEASDQGTGNLSQEGVIGKSPKNKLAMLRMGGTMRRAPRKVASSVALKPSFSASSCKAADAEETSITFLPTPDASFNQEEESSGSHDIAFPAMSGRMKGNGRSIVMSTGPMDSKGKKVSAVRRFSSLAPPRLASAGSPKVALLDGLGSPVGNPLHDAADTSKPFGSWHFKHALAVASPRRRSLDLVCERFEKMARAEFKDAKNVVVGSSLESIIMGSQCSTDEAVRNVAASGTSGATEPGGQLVVPAAAASGGNGKVASRRRPSSLLMLQKMIHLISDTPPSEFGE</sequence>
<feature type="region of interest" description="Disordered" evidence="7">
    <location>
        <begin position="1"/>
        <end position="38"/>
    </location>
</feature>
<feature type="compositionally biased region" description="Polar residues" evidence="7">
    <location>
        <begin position="10"/>
        <end position="22"/>
    </location>
</feature>
<dbReference type="InterPro" id="IPR029787">
    <property type="entry name" value="Nucleotide_cyclase"/>
</dbReference>
<keyword evidence="10" id="KW-1185">Reference proteome</keyword>
<dbReference type="PANTHER" id="PTHR11920">
    <property type="entry name" value="GUANYLYL CYCLASE"/>
    <property type="match status" value="1"/>
</dbReference>
<evidence type="ECO:0000256" key="3">
    <source>
        <dbReference type="ARBA" id="ARBA00022741"/>
    </source>
</evidence>
<feature type="compositionally biased region" description="Low complexity" evidence="7">
    <location>
        <begin position="157"/>
        <end position="171"/>
    </location>
</feature>
<dbReference type="Proteomes" id="UP000232323">
    <property type="component" value="Unassembled WGS sequence"/>
</dbReference>
<feature type="compositionally biased region" description="Polar residues" evidence="7">
    <location>
        <begin position="285"/>
        <end position="326"/>
    </location>
</feature>
<evidence type="ECO:0000259" key="8">
    <source>
        <dbReference type="PROSITE" id="PS50125"/>
    </source>
</evidence>
<evidence type="ECO:0000256" key="2">
    <source>
        <dbReference type="ARBA" id="ARBA00022692"/>
    </source>
</evidence>
<keyword evidence="3" id="KW-0547">Nucleotide-binding</keyword>
<evidence type="ECO:0000313" key="10">
    <source>
        <dbReference type="Proteomes" id="UP000232323"/>
    </source>
</evidence>
<name>A0A250WUU9_9CHLO</name>
<keyword evidence="2" id="KW-0812">Transmembrane</keyword>
<evidence type="ECO:0000256" key="6">
    <source>
        <dbReference type="ARBA" id="ARBA00023239"/>
    </source>
</evidence>
<comment type="subcellular location">
    <subcellularLocation>
        <location evidence="1">Membrane</location>
    </subcellularLocation>
</comment>
<accession>A0A250WUU9</accession>
<dbReference type="Pfam" id="PF00211">
    <property type="entry name" value="Guanylate_cyc"/>
    <property type="match status" value="1"/>
</dbReference>
<dbReference type="GO" id="GO:0000166">
    <property type="term" value="F:nucleotide binding"/>
    <property type="evidence" value="ECO:0007669"/>
    <property type="project" value="UniProtKB-KW"/>
</dbReference>
<feature type="domain" description="Guanylate cyclase" evidence="8">
    <location>
        <begin position="640"/>
        <end position="781"/>
    </location>
</feature>
<dbReference type="OrthoDB" id="548029at2759"/>
<dbReference type="GO" id="GO:0007168">
    <property type="term" value="P:receptor guanylyl cyclase signaling pathway"/>
    <property type="evidence" value="ECO:0007669"/>
    <property type="project" value="TreeGrafter"/>
</dbReference>
<dbReference type="CDD" id="cd07302">
    <property type="entry name" value="CHD"/>
    <property type="match status" value="1"/>
</dbReference>
<proteinExistence type="predicted"/>
<dbReference type="InterPro" id="IPR001054">
    <property type="entry name" value="A/G_cyclase"/>
</dbReference>
<evidence type="ECO:0000313" key="9">
    <source>
        <dbReference type="EMBL" id="GAX74598.1"/>
    </source>
</evidence>